<dbReference type="GO" id="GO:0008289">
    <property type="term" value="F:lipid binding"/>
    <property type="evidence" value="ECO:0007669"/>
    <property type="project" value="InterPro"/>
</dbReference>
<dbReference type="PANTHER" id="PTHR19308">
    <property type="entry name" value="PHOSPHATIDYLCHOLINE TRANSFER PROTEIN"/>
    <property type="match status" value="1"/>
</dbReference>
<dbReference type="CDD" id="cd00177">
    <property type="entry name" value="START"/>
    <property type="match status" value="1"/>
</dbReference>
<dbReference type="SUPFAM" id="SSF55961">
    <property type="entry name" value="Bet v1-like"/>
    <property type="match status" value="1"/>
</dbReference>
<dbReference type="AlphaFoldDB" id="A0A433Q1D1"/>
<comment type="caution">
    <text evidence="2">The sequence shown here is derived from an EMBL/GenBank/DDBJ whole genome shotgun (WGS) entry which is preliminary data.</text>
</comment>
<feature type="domain" description="START" evidence="1">
    <location>
        <begin position="21"/>
        <end position="188"/>
    </location>
</feature>
<evidence type="ECO:0000313" key="2">
    <source>
        <dbReference type="EMBL" id="RUS23558.1"/>
    </source>
</evidence>
<dbReference type="Proteomes" id="UP000274822">
    <property type="component" value="Unassembled WGS sequence"/>
</dbReference>
<proteinExistence type="predicted"/>
<dbReference type="InterPro" id="IPR023393">
    <property type="entry name" value="START-like_dom_sf"/>
</dbReference>
<accession>A0A433Q1D1</accession>
<dbReference type="EMBL" id="RBNJ01019376">
    <property type="protein sequence ID" value="RUS23558.1"/>
    <property type="molecule type" value="Genomic_DNA"/>
</dbReference>
<dbReference type="PROSITE" id="PS50848">
    <property type="entry name" value="START"/>
    <property type="match status" value="1"/>
</dbReference>
<dbReference type="Gene3D" id="3.30.530.20">
    <property type="match status" value="1"/>
</dbReference>
<dbReference type="InterPro" id="IPR002913">
    <property type="entry name" value="START_lipid-bd_dom"/>
</dbReference>
<dbReference type="GO" id="GO:0005737">
    <property type="term" value="C:cytoplasm"/>
    <property type="evidence" value="ECO:0007669"/>
    <property type="project" value="UniProtKB-ARBA"/>
</dbReference>
<protein>
    <recommendedName>
        <fullName evidence="1">START domain-containing protein</fullName>
    </recommendedName>
</protein>
<sequence>MTIIEVSHRHAAEARKGLAYLKELSATTDGWSFSSEHKDVKIYTRAVEGISLPIVRGDTVLEGDYTIEQVASVALAPGCRQIWDERFDGAEMREYFSHREALFYSKLKGSWPVGGRDIAGVSIRDTSEDVIYIAQSSVEDPKIPPVSSHTRAQLYISGWKISAVPNGVSLTYITHVDIKGSVPSAFIKMIQLQTPQCAGKVADYIKEHGHPPFVTGDLKGHLKREVFEHKKKEFIVELEGTATEEGLVKIEVGKALYPKGFKVKVHGEATTEESDGEKGAKHVVVSGVTSLVTITITPA</sequence>
<dbReference type="PANTHER" id="PTHR19308:SF14">
    <property type="entry name" value="START DOMAIN-CONTAINING PROTEIN"/>
    <property type="match status" value="1"/>
</dbReference>
<evidence type="ECO:0000259" key="1">
    <source>
        <dbReference type="PROSITE" id="PS50848"/>
    </source>
</evidence>
<gene>
    <name evidence="2" type="ORF">BC938DRAFT_474956</name>
</gene>
<evidence type="ECO:0000313" key="3">
    <source>
        <dbReference type="Proteomes" id="UP000274822"/>
    </source>
</evidence>
<reference evidence="2 3" key="1">
    <citation type="journal article" date="2018" name="New Phytol.">
        <title>Phylogenomics of Endogonaceae and evolution of mycorrhizas within Mucoromycota.</title>
        <authorList>
            <person name="Chang Y."/>
            <person name="Desiro A."/>
            <person name="Na H."/>
            <person name="Sandor L."/>
            <person name="Lipzen A."/>
            <person name="Clum A."/>
            <person name="Barry K."/>
            <person name="Grigoriev I.V."/>
            <person name="Martin F.M."/>
            <person name="Stajich J.E."/>
            <person name="Smith M.E."/>
            <person name="Bonito G."/>
            <person name="Spatafora J.W."/>
        </authorList>
    </citation>
    <scope>NUCLEOTIDE SEQUENCE [LARGE SCALE GENOMIC DNA]</scope>
    <source>
        <strain evidence="2 3">AD002</strain>
    </source>
</reference>
<dbReference type="InterPro" id="IPR051213">
    <property type="entry name" value="START_lipid_transfer"/>
</dbReference>
<dbReference type="Pfam" id="PF01852">
    <property type="entry name" value="START"/>
    <property type="match status" value="1"/>
</dbReference>
<organism evidence="2 3">
    <name type="scientific">Jimgerdemannia flammicorona</name>
    <dbReference type="NCBI Taxonomy" id="994334"/>
    <lineage>
        <taxon>Eukaryota</taxon>
        <taxon>Fungi</taxon>
        <taxon>Fungi incertae sedis</taxon>
        <taxon>Mucoromycota</taxon>
        <taxon>Mucoromycotina</taxon>
        <taxon>Endogonomycetes</taxon>
        <taxon>Endogonales</taxon>
        <taxon>Endogonaceae</taxon>
        <taxon>Jimgerdemannia</taxon>
    </lineage>
</organism>
<keyword evidence="3" id="KW-1185">Reference proteome</keyword>
<name>A0A433Q1D1_9FUNG</name>